<keyword evidence="2" id="KW-0732">Signal</keyword>
<dbReference type="AlphaFoldDB" id="A0A671YA40"/>
<dbReference type="InParanoid" id="A0A671YA40"/>
<dbReference type="GO" id="GO:0005615">
    <property type="term" value="C:extracellular space"/>
    <property type="evidence" value="ECO:0007669"/>
    <property type="project" value="UniProtKB-KW"/>
</dbReference>
<dbReference type="Proteomes" id="UP000472265">
    <property type="component" value="Chromosome 20"/>
</dbReference>
<dbReference type="InterPro" id="IPR001811">
    <property type="entry name" value="Chemokine_IL8-like_dom"/>
</dbReference>
<reference evidence="4" key="3">
    <citation type="submission" date="2025-09" db="UniProtKB">
        <authorList>
            <consortium name="Ensembl"/>
        </authorList>
    </citation>
    <scope>IDENTIFICATION</scope>
</reference>
<name>A0A671YA40_SPAAU</name>
<dbReference type="Pfam" id="PF00048">
    <property type="entry name" value="IL8"/>
    <property type="match status" value="1"/>
</dbReference>
<evidence type="ECO:0000256" key="1">
    <source>
        <dbReference type="ARBA" id="ARBA00022514"/>
    </source>
</evidence>
<reference evidence="4" key="2">
    <citation type="submission" date="2025-08" db="UniProtKB">
        <authorList>
            <consortium name="Ensembl"/>
        </authorList>
    </citation>
    <scope>IDENTIFICATION</scope>
</reference>
<proteinExistence type="predicted"/>
<dbReference type="SUPFAM" id="SSF54117">
    <property type="entry name" value="Interleukin 8-like chemokines"/>
    <property type="match status" value="1"/>
</dbReference>
<evidence type="ECO:0000313" key="5">
    <source>
        <dbReference type="Proteomes" id="UP000472265"/>
    </source>
</evidence>
<keyword evidence="1" id="KW-0202">Cytokine</keyword>
<dbReference type="Gene3D" id="2.40.50.40">
    <property type="match status" value="1"/>
</dbReference>
<organism evidence="4 5">
    <name type="scientific">Sparus aurata</name>
    <name type="common">Gilthead sea bream</name>
    <dbReference type="NCBI Taxonomy" id="8175"/>
    <lineage>
        <taxon>Eukaryota</taxon>
        <taxon>Metazoa</taxon>
        <taxon>Chordata</taxon>
        <taxon>Craniata</taxon>
        <taxon>Vertebrata</taxon>
        <taxon>Euteleostomi</taxon>
        <taxon>Actinopterygii</taxon>
        <taxon>Neopterygii</taxon>
        <taxon>Teleostei</taxon>
        <taxon>Neoteleostei</taxon>
        <taxon>Acanthomorphata</taxon>
        <taxon>Eupercaria</taxon>
        <taxon>Spariformes</taxon>
        <taxon>Sparidae</taxon>
        <taxon>Sparus</taxon>
    </lineage>
</organism>
<dbReference type="GO" id="GO:0006955">
    <property type="term" value="P:immune response"/>
    <property type="evidence" value="ECO:0007669"/>
    <property type="project" value="InterPro"/>
</dbReference>
<keyword evidence="5" id="KW-1185">Reference proteome</keyword>
<dbReference type="GeneTree" id="ENSGT00940000177288"/>
<feature type="domain" description="Chemokine interleukin-8-like" evidence="3">
    <location>
        <begin position="41"/>
        <end position="97"/>
    </location>
</feature>
<feature type="signal peptide" evidence="2">
    <location>
        <begin position="1"/>
        <end position="24"/>
    </location>
</feature>
<sequence length="121" mass="13578">MHSPVVRGLCFMFVNALLYLPAQGQLQRATPHPSILLPAPTCCLRASKYSVTEPVKACYEQKENTLRNCKIHAYIFICETQQYCVDPSAKWLPEKLKVLEEEGINCTALAKAPSRHGAQIF</sequence>
<protein>
    <recommendedName>
        <fullName evidence="3">Chemokine interleukin-8-like domain-containing protein</fullName>
    </recommendedName>
</protein>
<evidence type="ECO:0000259" key="3">
    <source>
        <dbReference type="Pfam" id="PF00048"/>
    </source>
</evidence>
<dbReference type="InterPro" id="IPR036048">
    <property type="entry name" value="Interleukin_8-like_sf"/>
</dbReference>
<dbReference type="Ensembl" id="ENSSAUT00010062803.1">
    <property type="protein sequence ID" value="ENSSAUP00010059876.1"/>
    <property type="gene ID" value="ENSSAUG00010024309.1"/>
</dbReference>
<evidence type="ECO:0000256" key="2">
    <source>
        <dbReference type="SAM" id="SignalP"/>
    </source>
</evidence>
<evidence type="ECO:0000313" key="4">
    <source>
        <dbReference type="Ensembl" id="ENSSAUP00010059876.1"/>
    </source>
</evidence>
<reference evidence="4" key="1">
    <citation type="submission" date="2021-04" db="EMBL/GenBank/DDBJ databases">
        <authorList>
            <consortium name="Wellcome Sanger Institute Data Sharing"/>
        </authorList>
    </citation>
    <scope>NUCLEOTIDE SEQUENCE [LARGE SCALE GENOMIC DNA]</scope>
</reference>
<feature type="chain" id="PRO_5025364388" description="Chemokine interleukin-8-like domain-containing protein" evidence="2">
    <location>
        <begin position="25"/>
        <end position="121"/>
    </location>
</feature>
<accession>A0A671YA40</accession>
<dbReference type="GO" id="GO:0008009">
    <property type="term" value="F:chemokine activity"/>
    <property type="evidence" value="ECO:0007669"/>
    <property type="project" value="InterPro"/>
</dbReference>